<organism evidence="2 3">
    <name type="scientific">Prosthecochloris ethylica</name>
    <dbReference type="NCBI Taxonomy" id="2743976"/>
    <lineage>
        <taxon>Bacteria</taxon>
        <taxon>Pseudomonadati</taxon>
        <taxon>Chlorobiota</taxon>
        <taxon>Chlorobiia</taxon>
        <taxon>Chlorobiales</taxon>
        <taxon>Chlorobiaceae</taxon>
        <taxon>Prosthecochloris</taxon>
    </lineage>
</organism>
<evidence type="ECO:0000256" key="1">
    <source>
        <dbReference type="ARBA" id="ARBA00022884"/>
    </source>
</evidence>
<comment type="caution">
    <text evidence="2">The sequence shown here is derived from an EMBL/GenBank/DDBJ whole genome shotgun (WGS) entry which is preliminary data.</text>
</comment>
<dbReference type="Proteomes" id="UP000619838">
    <property type="component" value="Unassembled WGS sequence"/>
</dbReference>
<evidence type="ECO:0000313" key="2">
    <source>
        <dbReference type="EMBL" id="MBF0636251.1"/>
    </source>
</evidence>
<keyword evidence="1" id="KW-0694">RNA-binding</keyword>
<dbReference type="PANTHER" id="PTHR38007">
    <property type="entry name" value="CRISPR SYSTEM CMS PROTEIN CSM5"/>
    <property type="match status" value="1"/>
</dbReference>
<gene>
    <name evidence="2" type="primary">csm5</name>
    <name evidence="2" type="ORF">INT08_03525</name>
</gene>
<keyword evidence="3" id="KW-1185">Reference proteome</keyword>
<protein>
    <submittedName>
        <fullName evidence="2">Type III-A CRISPR-associated RAMP protein Csm5</fullName>
    </submittedName>
</protein>
<dbReference type="PANTHER" id="PTHR38007:SF1">
    <property type="entry name" value="CRISPR SYSTEM CMS PROTEIN CSM5"/>
    <property type="match status" value="1"/>
</dbReference>
<dbReference type="RefSeq" id="WP_175186733.1">
    <property type="nucleotide sequence ID" value="NZ_JABVZQ010000001.1"/>
</dbReference>
<sequence>MKIEIDMTKESGIIELETLVPMFIKGKDPDYGEGIYTFGDKAYLLDNDKLYKFIYERTYDENGMFRVEGRDYVEWYAEFMKLGRNENELVNSYNTFAQLAGITPRSVSDKREIREKEKFKKKSVQYFLDKLNLLGLDKENVIKRLSRGVTTLRSSEGQKKFIQNGRGECFLPGSSIKGAFRNALLWKMLGAKKSLHSAFQDYVTENLSVAEAKDERGQRKFAEKFSKHPNSSGVSLDAITFSRCFPEANDRMTSYGKTYRENYNKHWQDASAIHRDLFRIVNITDAKFVGRANWQNAKVKTYKLNGERFQPRDRTDIELEAVGKGSRARFRITIDKGMAEEFFCGRIPPYLQSVDALLQTVNEFFTAVAAAERGFYKKATQPGCINDVKQWYDELLTSERGDDGEKSMLFRLGWGGGMMSKTQFLYLSEPDRIRVRNLINDRGVTVAPQSRCLLTDEDRAFLPLGWCRLRYLGKNDAETAAVDAVAQKSIPPPRGCVRATIVNDQIKPPQIRIEDGDYKESEIHMSGISNLSALSLQTGSIVFVELITQKGRKGKRQLISALYKDKPFL</sequence>
<proteinExistence type="predicted"/>
<dbReference type="InterPro" id="IPR010173">
    <property type="entry name" value="CRISPR-assoc_Csm5"/>
</dbReference>
<accession>A0ABR9XR21</accession>
<dbReference type="NCBIfam" id="TIGR01899">
    <property type="entry name" value="cas_TM1807_csm5"/>
    <property type="match status" value="1"/>
</dbReference>
<dbReference type="EMBL" id="JADGII010000004">
    <property type="protein sequence ID" value="MBF0636251.1"/>
    <property type="molecule type" value="Genomic_DNA"/>
</dbReference>
<reference evidence="2 3" key="1">
    <citation type="journal article" date="2020" name="Microorganisms">
        <title>Simultaneous Genome Sequencing of Prosthecochloris ethylica and Desulfuromonas acetoxidans within a Syntrophic Mixture Reveals Unique Pili and Protein Interactions.</title>
        <authorList>
            <person name="Kyndt J.A."/>
            <person name="Van Beeumen J.J."/>
            <person name="Meyer T.E."/>
        </authorList>
    </citation>
    <scope>NUCLEOTIDE SEQUENCE [LARGE SCALE GENOMIC DNA]</scope>
    <source>
        <strain evidence="2 3">N3</strain>
    </source>
</reference>
<name>A0ABR9XR21_9CHLB</name>
<evidence type="ECO:0000313" key="3">
    <source>
        <dbReference type="Proteomes" id="UP000619838"/>
    </source>
</evidence>